<evidence type="ECO:0000313" key="2">
    <source>
        <dbReference type="EnsemblPlants" id="TraesCS1D02G047700.1.cds1"/>
    </source>
</evidence>
<feature type="region of interest" description="Disordered" evidence="1">
    <location>
        <begin position="193"/>
        <end position="215"/>
    </location>
</feature>
<evidence type="ECO:0000256" key="1">
    <source>
        <dbReference type="SAM" id="MobiDB-lite"/>
    </source>
</evidence>
<name>A0A3B5ZNG5_WHEAT</name>
<protein>
    <submittedName>
        <fullName evidence="2">Uncharacterized protein</fullName>
    </submittedName>
</protein>
<dbReference type="RefSeq" id="XP_044447973.1">
    <property type="nucleotide sequence ID" value="XM_044592038.1"/>
</dbReference>
<dbReference type="Gramene" id="TraesARI1D03G00424460.1">
    <property type="protein sequence ID" value="TraesARI1D03G00424460.1.CDS1"/>
    <property type="gene ID" value="TraesARI1D03G00424460"/>
</dbReference>
<dbReference type="EnsemblPlants" id="TraesCS1D02G047700.1">
    <property type="protein sequence ID" value="TraesCS1D02G047700.1.cds1"/>
    <property type="gene ID" value="TraesCS1D02G047700"/>
</dbReference>
<dbReference type="GO" id="GO:0005886">
    <property type="term" value="C:plasma membrane"/>
    <property type="evidence" value="ECO:0007669"/>
    <property type="project" value="InterPro"/>
</dbReference>
<dbReference type="Gramene" id="TraesCS1D02G047700.1">
    <property type="protein sequence ID" value="TraesCS1D02G047700.1.cds1"/>
    <property type="gene ID" value="TraesCS1D02G047700"/>
</dbReference>
<dbReference type="Gramene" id="TraesCS1D03G0100600.1">
    <property type="protein sequence ID" value="TraesCS1D03G0100600.1.CDS1"/>
    <property type="gene ID" value="TraesCS1D03G0100600"/>
</dbReference>
<dbReference type="Gramene" id="TraesMAC1D03G00419270.1">
    <property type="protein sequence ID" value="TraesMAC1D03G00419270.1.CDS1"/>
    <property type="gene ID" value="TraesMAC1D03G00419270"/>
</dbReference>
<organism evidence="2">
    <name type="scientific">Triticum aestivum</name>
    <name type="common">Wheat</name>
    <dbReference type="NCBI Taxonomy" id="4565"/>
    <lineage>
        <taxon>Eukaryota</taxon>
        <taxon>Viridiplantae</taxon>
        <taxon>Streptophyta</taxon>
        <taxon>Embryophyta</taxon>
        <taxon>Tracheophyta</taxon>
        <taxon>Spermatophyta</taxon>
        <taxon>Magnoliopsida</taxon>
        <taxon>Liliopsida</taxon>
        <taxon>Poales</taxon>
        <taxon>Poaceae</taxon>
        <taxon>BOP clade</taxon>
        <taxon>Pooideae</taxon>
        <taxon>Triticodae</taxon>
        <taxon>Triticeae</taxon>
        <taxon>Triticinae</taxon>
        <taxon>Triticum</taxon>
    </lineage>
</organism>
<keyword evidence="3" id="KW-1185">Reference proteome</keyword>
<dbReference type="GO" id="GO:0019210">
    <property type="term" value="F:kinase inhibitor activity"/>
    <property type="evidence" value="ECO:0007669"/>
    <property type="project" value="InterPro"/>
</dbReference>
<dbReference type="Gramene" id="TraesSYM1D03G00425480.1">
    <property type="protein sequence ID" value="TraesSYM1D03G00425480.1.CDS1"/>
    <property type="gene ID" value="TraesSYM1D03G00425480"/>
</dbReference>
<dbReference type="Gramene" id="TraesLDM1D03G00420770.1">
    <property type="protein sequence ID" value="TraesLDM1D03G00420770.1.CDS1"/>
    <property type="gene ID" value="TraesLDM1D03G00420770"/>
</dbReference>
<dbReference type="Gramene" id="TraesKAR1D01G0026320.1">
    <property type="protein sequence ID" value="cds.TraesKAR1D01G0026320.1"/>
    <property type="gene ID" value="TraesKAR1D01G0026320"/>
</dbReference>
<dbReference type="Gramene" id="TraesWEE_scaffold_083155_01G000200.1">
    <property type="protein sequence ID" value="TraesWEE_scaffold_083155_01G000200.1"/>
    <property type="gene ID" value="TraesWEE_scaffold_083155_01G000200"/>
</dbReference>
<dbReference type="Gramene" id="TraesLAC1D03G00422640.1">
    <property type="protein sequence ID" value="TraesLAC1D03G00422640.1.CDS1"/>
    <property type="gene ID" value="TraesLAC1D03G00422640"/>
</dbReference>
<dbReference type="PANTHER" id="PTHR33312:SF34">
    <property type="entry name" value="OS05G0120900 PROTEIN"/>
    <property type="match status" value="1"/>
</dbReference>
<dbReference type="PaxDb" id="4565-Traes_1DS_A6A528A3B.1"/>
<proteinExistence type="predicted"/>
<dbReference type="GeneID" id="123180077"/>
<sequence length="304" mass="32426">MARAPTMVVQDDYIDMDLSPSSPKCALLEFEFQSAGGGGAGVSRRREEAAYASPADELFYRGKLLPLHLPPRLQLVQKLLQEQQVNVPEIKPAAAEAAPPSVSAEVEDGGDGKVGAKRYSWSKRLKLMKRWTSREYIKSLFLAKAGDLGIVNGGCGRERAGLLDQGELCSHRRSFSGIIRRVRLVVATKAAATPGTSPLCSSSASSSSSSTPSCGNGERFFLRPRAATMPVLKRSSSAGSEEGAIQGAIAHCKRSHQQLLQQGRKSASGVVFYSVANTPRISTSAVAAAAANESSQERQEMCRG</sequence>
<feature type="compositionally biased region" description="Low complexity" evidence="1">
    <location>
        <begin position="196"/>
        <end position="214"/>
    </location>
</feature>
<reference evidence="2" key="1">
    <citation type="submission" date="2018-08" db="EMBL/GenBank/DDBJ databases">
        <authorList>
            <person name="Rossello M."/>
        </authorList>
    </citation>
    <scope>NUCLEOTIDE SEQUENCE [LARGE SCALE GENOMIC DNA]</scope>
    <source>
        <strain evidence="2">cv. Chinese Spring</strain>
    </source>
</reference>
<dbReference type="AlphaFoldDB" id="A0A3B5ZNG5"/>
<dbReference type="Gramene" id="TraesJAG1D03G00419120.1">
    <property type="protein sequence ID" value="TraesJAG1D03G00419120.1.CDS1"/>
    <property type="gene ID" value="TraesJAG1D03G00419120"/>
</dbReference>
<gene>
    <name evidence="2" type="primary">LOC123180077</name>
</gene>
<dbReference type="Gramene" id="TraesPARA_EIv1.0_0235760.1">
    <property type="protein sequence ID" value="TraesPARA_EIv1.0_0235760.1.CDS1"/>
    <property type="gene ID" value="TraesPARA_EIv1.0_0235760"/>
</dbReference>
<dbReference type="Gramene" id="TraesNOR1D03G00425980.1">
    <property type="protein sequence ID" value="TraesNOR1D03G00425980.1.CDS1"/>
    <property type="gene ID" value="TraesNOR1D03G00425980"/>
</dbReference>
<dbReference type="OrthoDB" id="672168at2759"/>
<dbReference type="PANTHER" id="PTHR33312">
    <property type="entry name" value="MEMBRANE-ASSOCIATED KINASE REGULATOR 4-RELATED"/>
    <property type="match status" value="1"/>
</dbReference>
<accession>A0A3B5ZNG5</accession>
<dbReference type="Gramene" id="TraesROB_scaffold_035964_01G000300.1">
    <property type="protein sequence ID" value="TraesROB_scaffold_035964_01G000300.1"/>
    <property type="gene ID" value="TraesROB_scaffold_035964_01G000300"/>
</dbReference>
<dbReference type="Gramene" id="TraesCLE_scaffold_117334_01G000200.1">
    <property type="protein sequence ID" value="TraesCLE_scaffold_117334_01G000200.1"/>
    <property type="gene ID" value="TraesCLE_scaffold_117334_01G000200"/>
</dbReference>
<evidence type="ECO:0000313" key="3">
    <source>
        <dbReference type="Proteomes" id="UP000019116"/>
    </source>
</evidence>
<dbReference type="Gramene" id="TraesSTA1D03G00418610.1">
    <property type="protein sequence ID" value="TraesSTA1D03G00418610.1.CDS1"/>
    <property type="gene ID" value="TraesSTA1D03G00418610"/>
</dbReference>
<dbReference type="OMA" id="EYQFDWS"/>
<dbReference type="InterPro" id="IPR039620">
    <property type="entry name" value="BKI1/MAKR1/3/4"/>
</dbReference>
<reference evidence="2" key="2">
    <citation type="submission" date="2018-10" db="UniProtKB">
        <authorList>
            <consortium name="EnsemblPlants"/>
        </authorList>
    </citation>
    <scope>IDENTIFICATION</scope>
</reference>
<dbReference type="Proteomes" id="UP000019116">
    <property type="component" value="Chromosome 1D"/>
</dbReference>